<dbReference type="Gene3D" id="3.40.50.10490">
    <property type="entry name" value="Glucose-6-phosphate isomerase like protein, domain 1"/>
    <property type="match status" value="1"/>
</dbReference>
<evidence type="ECO:0000256" key="1">
    <source>
        <dbReference type="ARBA" id="ARBA00023239"/>
    </source>
</evidence>
<dbReference type="InterPro" id="IPR001347">
    <property type="entry name" value="SIS_dom"/>
</dbReference>
<feature type="domain" description="SIS" evidence="4">
    <location>
        <begin position="54"/>
        <end position="216"/>
    </location>
</feature>
<dbReference type="STRING" id="1122195.SAMN02745164_02008"/>
<name>A0A1M4ZSP3_MARH1</name>
<dbReference type="NCBIfam" id="TIGR00274">
    <property type="entry name" value="N-acetylmuramic acid 6-phosphate etherase"/>
    <property type="match status" value="1"/>
</dbReference>
<dbReference type="GO" id="GO:0097367">
    <property type="term" value="F:carbohydrate derivative binding"/>
    <property type="evidence" value="ECO:0007669"/>
    <property type="project" value="InterPro"/>
</dbReference>
<proteinExistence type="inferred from homology"/>
<dbReference type="Proteomes" id="UP000184334">
    <property type="component" value="Unassembled WGS sequence"/>
</dbReference>
<keyword evidence="1 3" id="KW-0456">Lyase</keyword>
<dbReference type="Pfam" id="PF22645">
    <property type="entry name" value="GKRP_SIS_N"/>
    <property type="match status" value="1"/>
</dbReference>
<keyword evidence="2 3" id="KW-0119">Carbohydrate metabolism</keyword>
<dbReference type="GO" id="GO:0009254">
    <property type="term" value="P:peptidoglycan turnover"/>
    <property type="evidence" value="ECO:0007669"/>
    <property type="project" value="TreeGrafter"/>
</dbReference>
<dbReference type="InterPro" id="IPR046348">
    <property type="entry name" value="SIS_dom_sf"/>
</dbReference>
<dbReference type="PROSITE" id="PS51464">
    <property type="entry name" value="SIS"/>
    <property type="match status" value="1"/>
</dbReference>
<comment type="function">
    <text evidence="3">Specifically catalyzes the cleavage of the D-lactyl ether substituent of MurNAc 6-phosphate, producing GlcNAc 6-phosphate and D-lactate.</text>
</comment>
<evidence type="ECO:0000256" key="3">
    <source>
        <dbReference type="HAMAP-Rule" id="MF_00068"/>
    </source>
</evidence>
<dbReference type="RefSeq" id="WP_072865897.1">
    <property type="nucleotide sequence ID" value="NZ_FQUI01000047.1"/>
</dbReference>
<gene>
    <name evidence="3" type="primary">murQ</name>
    <name evidence="5" type="ORF">SAMN02745164_02008</name>
</gene>
<accession>A0A1M4ZSP3</accession>
<dbReference type="GO" id="GO:0097173">
    <property type="term" value="P:N-acetylmuramic acid catabolic process"/>
    <property type="evidence" value="ECO:0007669"/>
    <property type="project" value="UniProtKB-UniPathway"/>
</dbReference>
<dbReference type="NCBIfam" id="NF009222">
    <property type="entry name" value="PRK12570.1"/>
    <property type="match status" value="1"/>
</dbReference>
<evidence type="ECO:0000313" key="6">
    <source>
        <dbReference type="Proteomes" id="UP000184334"/>
    </source>
</evidence>
<dbReference type="NCBIfam" id="NF003915">
    <property type="entry name" value="PRK05441.1"/>
    <property type="match status" value="1"/>
</dbReference>
<dbReference type="GO" id="GO:0016803">
    <property type="term" value="F:ether hydrolase activity"/>
    <property type="evidence" value="ECO:0007669"/>
    <property type="project" value="TreeGrafter"/>
</dbReference>
<dbReference type="OrthoDB" id="9813395at2"/>
<comment type="miscellaneous">
    <text evidence="3">A lyase-type mechanism (elimination/hydration) is suggested for the cleavage of the lactyl ether bond of MurNAc 6-phosphate, with the formation of an alpha,beta-unsaturated aldehyde intermediate with (E)-stereochemistry, followed by the syn addition of water to give product.</text>
</comment>
<comment type="catalytic activity">
    <reaction evidence="3">
        <text>N-acetyl-D-muramate 6-phosphate + H2O = N-acetyl-D-glucosamine 6-phosphate + (R)-lactate</text>
        <dbReference type="Rhea" id="RHEA:26410"/>
        <dbReference type="ChEBI" id="CHEBI:15377"/>
        <dbReference type="ChEBI" id="CHEBI:16004"/>
        <dbReference type="ChEBI" id="CHEBI:57513"/>
        <dbReference type="ChEBI" id="CHEBI:58722"/>
        <dbReference type="EC" id="4.2.1.126"/>
    </reaction>
</comment>
<dbReference type="Gene3D" id="1.10.8.1080">
    <property type="match status" value="1"/>
</dbReference>
<dbReference type="UniPathway" id="UPA00342"/>
<dbReference type="EMBL" id="FQUI01000047">
    <property type="protein sequence ID" value="SHF21093.1"/>
    <property type="molecule type" value="Genomic_DNA"/>
</dbReference>
<dbReference type="EC" id="4.2.1.126" evidence="3"/>
<evidence type="ECO:0000313" key="5">
    <source>
        <dbReference type="EMBL" id="SHF21093.1"/>
    </source>
</evidence>
<organism evidence="5 6">
    <name type="scientific">Marinitoga hydrogenitolerans (strain DSM 16785 / JCM 12826 / AT1271)</name>
    <dbReference type="NCBI Taxonomy" id="1122195"/>
    <lineage>
        <taxon>Bacteria</taxon>
        <taxon>Thermotogati</taxon>
        <taxon>Thermotogota</taxon>
        <taxon>Thermotogae</taxon>
        <taxon>Petrotogales</taxon>
        <taxon>Petrotogaceae</taxon>
        <taxon>Marinitoga</taxon>
    </lineage>
</organism>
<dbReference type="AlphaFoldDB" id="A0A1M4ZSP3"/>
<evidence type="ECO:0000259" key="4">
    <source>
        <dbReference type="PROSITE" id="PS51464"/>
    </source>
</evidence>
<reference evidence="5" key="1">
    <citation type="submission" date="2016-11" db="EMBL/GenBank/DDBJ databases">
        <authorList>
            <person name="Varghese N."/>
            <person name="Submissions S."/>
        </authorList>
    </citation>
    <scope>NUCLEOTIDE SEQUENCE [LARGE SCALE GENOMIC DNA]</scope>
    <source>
        <strain evidence="5">DSM 16785</strain>
    </source>
</reference>
<sequence length="296" mass="32785">MLEKLETELSNPKTKNIDNLEIIDILRLINQEDAIIPVAIAENLKKIEEVIKFCIESLNNNGRIIYCGAGTSGRIAVIDAVETVPTFGVEEGTFLPLLAGGKKAFFRSIESVEDNIEDGIKDFLSINPKKNDTVIGIAASGRTPYVKGILEKARKIGCKTALICNVKNPEIDFADITISLNTGPEVITGSTRMKAGTSQKIILNMISTTTMIKLGKTYGNYMVDVQILNEKLEKRAIKMISEITSVDFEESKKYLKNADHNVKLAILMILSEKPKEKCKKALEKTSFLYEALKILK</sequence>
<dbReference type="SUPFAM" id="SSF53697">
    <property type="entry name" value="SIS domain"/>
    <property type="match status" value="1"/>
</dbReference>
<evidence type="ECO:0000256" key="2">
    <source>
        <dbReference type="ARBA" id="ARBA00023277"/>
    </source>
</evidence>
<comment type="subunit">
    <text evidence="3">Homodimer.</text>
</comment>
<comment type="similarity">
    <text evidence="3">Belongs to the GCKR-like family. MurNAc-6-P etherase subfamily.</text>
</comment>
<protein>
    <recommendedName>
        <fullName evidence="3">N-acetylmuramic acid 6-phosphate etherase</fullName>
        <shortName evidence="3">MurNAc-6-P etherase</shortName>
        <ecNumber evidence="3">4.2.1.126</ecNumber>
    </recommendedName>
    <alternativeName>
        <fullName evidence="3">N-acetylmuramic acid 6-phosphate hydrolase</fullName>
    </alternativeName>
    <alternativeName>
        <fullName evidence="3">N-acetylmuramic acid 6-phosphate lyase</fullName>
    </alternativeName>
</protein>
<dbReference type="GO" id="GO:0046348">
    <property type="term" value="P:amino sugar catabolic process"/>
    <property type="evidence" value="ECO:0007669"/>
    <property type="project" value="InterPro"/>
</dbReference>
<dbReference type="PROSITE" id="PS01272">
    <property type="entry name" value="GCKR"/>
    <property type="match status" value="1"/>
</dbReference>
<dbReference type="PANTHER" id="PTHR10088">
    <property type="entry name" value="GLUCOKINASE REGULATORY PROTEIN"/>
    <property type="match status" value="1"/>
</dbReference>
<comment type="pathway">
    <text evidence="3">Amino-sugar metabolism; N-acetylmuramate degradation.</text>
</comment>
<dbReference type="Pfam" id="PF20741">
    <property type="entry name" value="GKRP-like_C"/>
    <property type="match status" value="1"/>
</dbReference>
<dbReference type="InterPro" id="IPR040190">
    <property type="entry name" value="MURQ/GCKR"/>
</dbReference>
<dbReference type="InterPro" id="IPR005486">
    <property type="entry name" value="Glucokinase_regulatory_CS"/>
</dbReference>
<dbReference type="HAMAP" id="MF_00068">
    <property type="entry name" value="MurQ"/>
    <property type="match status" value="1"/>
</dbReference>
<dbReference type="CDD" id="cd05007">
    <property type="entry name" value="SIS_Etherase"/>
    <property type="match status" value="1"/>
</dbReference>
<dbReference type="GO" id="GO:0016835">
    <property type="term" value="F:carbon-oxygen lyase activity"/>
    <property type="evidence" value="ECO:0007669"/>
    <property type="project" value="UniProtKB-UniRule"/>
</dbReference>
<feature type="active site" evidence="3">
    <location>
        <position position="113"/>
    </location>
</feature>
<feature type="active site" description="Proton donor" evidence="3">
    <location>
        <position position="82"/>
    </location>
</feature>
<dbReference type="InterPro" id="IPR005488">
    <property type="entry name" value="Etherase_MurQ"/>
</dbReference>
<comment type="caution">
    <text evidence="5">The sequence shown here is derived from an EMBL/GenBank/DDBJ whole genome shotgun (WGS) entry which is preliminary data.</text>
</comment>
<keyword evidence="6" id="KW-1185">Reference proteome</keyword>
<dbReference type="PANTHER" id="PTHR10088:SF4">
    <property type="entry name" value="GLUCOKINASE REGULATORY PROTEIN"/>
    <property type="match status" value="1"/>
</dbReference>